<reference evidence="2 3" key="1">
    <citation type="submission" date="2016-04" db="EMBL/GenBank/DDBJ databases">
        <title>Genome sequence of Methanobrevibacter filiformis DSM 11501.</title>
        <authorList>
            <person name="Poehlein A."/>
            <person name="Seedorf H."/>
            <person name="Daniel R."/>
        </authorList>
    </citation>
    <scope>NUCLEOTIDE SEQUENCE [LARGE SCALE GENOMIC DNA]</scope>
    <source>
        <strain evidence="2 3">DSM 11501</strain>
    </source>
</reference>
<dbReference type="Pfam" id="PF22629">
    <property type="entry name" value="ACT_AHAS_ss"/>
    <property type="match status" value="1"/>
</dbReference>
<dbReference type="Pfam" id="PF18462">
    <property type="entry name" value="DUF5612"/>
    <property type="match status" value="1"/>
</dbReference>
<dbReference type="PATRIC" id="fig|55758.3.peg.1111"/>
<dbReference type="Gene3D" id="3.30.70.260">
    <property type="match status" value="1"/>
</dbReference>
<dbReference type="InterPro" id="IPR045865">
    <property type="entry name" value="ACT-like_dom_sf"/>
</dbReference>
<dbReference type="InterPro" id="IPR054480">
    <property type="entry name" value="AHAS_small-like_ACT"/>
</dbReference>
<dbReference type="InterPro" id="IPR011006">
    <property type="entry name" value="CheY-like_superfamily"/>
</dbReference>
<dbReference type="InterPro" id="IPR015832">
    <property type="entry name" value="UCP006363_ACT"/>
</dbReference>
<dbReference type="Proteomes" id="UP000077066">
    <property type="component" value="Unassembled WGS sequence"/>
</dbReference>
<comment type="caution">
    <text evidence="2">The sequence shown here is derived from an EMBL/GenBank/DDBJ whole genome shotgun (WGS) entry which is preliminary data.</text>
</comment>
<dbReference type="STRING" id="55758.MBFIL_09740"/>
<dbReference type="EMBL" id="LWMT01000191">
    <property type="protein sequence ID" value="KZX14009.1"/>
    <property type="molecule type" value="Genomic_DNA"/>
</dbReference>
<dbReference type="PROSITE" id="PS51671">
    <property type="entry name" value="ACT"/>
    <property type="match status" value="1"/>
</dbReference>
<dbReference type="SUPFAM" id="SSF55021">
    <property type="entry name" value="ACT-like"/>
    <property type="match status" value="1"/>
</dbReference>
<organism evidence="2 3">
    <name type="scientific">Methanobrevibacter filiformis</name>
    <dbReference type="NCBI Taxonomy" id="55758"/>
    <lineage>
        <taxon>Archaea</taxon>
        <taxon>Methanobacteriati</taxon>
        <taxon>Methanobacteriota</taxon>
        <taxon>Methanomada group</taxon>
        <taxon>Methanobacteria</taxon>
        <taxon>Methanobacteriales</taxon>
        <taxon>Methanobacteriaceae</taxon>
        <taxon>Methanobrevibacter</taxon>
    </lineage>
</organism>
<name>A0A166C0N5_9EURY</name>
<proteinExistence type="predicted"/>
<dbReference type="PIRSF" id="PIRSF006363">
    <property type="entry name" value="UCP006363_ACT"/>
    <property type="match status" value="1"/>
</dbReference>
<evidence type="ECO:0000259" key="1">
    <source>
        <dbReference type="PROSITE" id="PS51671"/>
    </source>
</evidence>
<dbReference type="Gene3D" id="3.40.50.10550">
    <property type="entry name" value="Hypothetical protein af1403, domain 2"/>
    <property type="match status" value="1"/>
</dbReference>
<dbReference type="InterPro" id="IPR040537">
    <property type="entry name" value="DUF5612"/>
</dbReference>
<dbReference type="SUPFAM" id="SSF52172">
    <property type="entry name" value="CheY-like"/>
    <property type="match status" value="1"/>
</dbReference>
<dbReference type="InterPro" id="IPR002912">
    <property type="entry name" value="ACT_dom"/>
</dbReference>
<sequence>MVYVSDINITIKTLEKKGVLDQITKLLSSHGLNISYTHLFIEKNNLGSIHLELENVTNKEELLKDLEALEPIQEVQIHESLEDIYGKRVIIFGGGAQVSQAAMGAITEADRHNIRGERISVDTTPLVGESNIAEAVKALSRLPRVSALVLAGSLMGGEISDAISKLKKERDLIVISLNMPGGVTEVADLVVTDPIQAGVMAVMTIADTAVFDINKLKSRKF</sequence>
<evidence type="ECO:0000313" key="3">
    <source>
        <dbReference type="Proteomes" id="UP000077066"/>
    </source>
</evidence>
<keyword evidence="3" id="KW-1185">Reference proteome</keyword>
<protein>
    <recommendedName>
        <fullName evidence="1">ACT domain-containing protein</fullName>
    </recommendedName>
</protein>
<feature type="domain" description="ACT" evidence="1">
    <location>
        <begin position="8"/>
        <end position="80"/>
    </location>
</feature>
<gene>
    <name evidence="2" type="ORF">MBFIL_09740</name>
</gene>
<accession>A0A166C0N5</accession>
<evidence type="ECO:0000313" key="2">
    <source>
        <dbReference type="EMBL" id="KZX14009.1"/>
    </source>
</evidence>
<dbReference type="AlphaFoldDB" id="A0A166C0N5"/>